<dbReference type="EMBL" id="CM023480">
    <property type="protein sequence ID" value="KAH7970402.1"/>
    <property type="molecule type" value="Genomic_DNA"/>
</dbReference>
<evidence type="ECO:0000313" key="2">
    <source>
        <dbReference type="Proteomes" id="UP000821865"/>
    </source>
</evidence>
<proteinExistence type="predicted"/>
<reference evidence="1" key="1">
    <citation type="submission" date="2020-05" db="EMBL/GenBank/DDBJ databases">
        <title>Large-scale comparative analyses of tick genomes elucidate their genetic diversity and vector capacities.</title>
        <authorList>
            <person name="Jia N."/>
            <person name="Wang J."/>
            <person name="Shi W."/>
            <person name="Du L."/>
            <person name="Sun Y."/>
            <person name="Zhan W."/>
            <person name="Jiang J."/>
            <person name="Wang Q."/>
            <person name="Zhang B."/>
            <person name="Ji P."/>
            <person name="Sakyi L.B."/>
            <person name="Cui X."/>
            <person name="Yuan T."/>
            <person name="Jiang B."/>
            <person name="Yang W."/>
            <person name="Lam T.T.-Y."/>
            <person name="Chang Q."/>
            <person name="Ding S."/>
            <person name="Wang X."/>
            <person name="Zhu J."/>
            <person name="Ruan X."/>
            <person name="Zhao L."/>
            <person name="Wei J."/>
            <person name="Que T."/>
            <person name="Du C."/>
            <person name="Cheng J."/>
            <person name="Dai P."/>
            <person name="Han X."/>
            <person name="Huang E."/>
            <person name="Gao Y."/>
            <person name="Liu J."/>
            <person name="Shao H."/>
            <person name="Ye R."/>
            <person name="Li L."/>
            <person name="Wei W."/>
            <person name="Wang X."/>
            <person name="Wang C."/>
            <person name="Yang T."/>
            <person name="Huo Q."/>
            <person name="Li W."/>
            <person name="Guo W."/>
            <person name="Chen H."/>
            <person name="Zhou L."/>
            <person name="Ni X."/>
            <person name="Tian J."/>
            <person name="Zhou Y."/>
            <person name="Sheng Y."/>
            <person name="Liu T."/>
            <person name="Pan Y."/>
            <person name="Xia L."/>
            <person name="Li J."/>
            <person name="Zhao F."/>
            <person name="Cao W."/>
        </authorList>
    </citation>
    <scope>NUCLEOTIDE SEQUENCE</scope>
    <source>
        <strain evidence="1">Dsil-2018</strain>
    </source>
</reference>
<accession>A0ACB8DI62</accession>
<protein>
    <submittedName>
        <fullName evidence="1">Uncharacterized protein</fullName>
    </submittedName>
</protein>
<keyword evidence="2" id="KW-1185">Reference proteome</keyword>
<gene>
    <name evidence="1" type="ORF">HPB49_006180</name>
</gene>
<organism evidence="1 2">
    <name type="scientific">Dermacentor silvarum</name>
    <name type="common">Tick</name>
    <dbReference type="NCBI Taxonomy" id="543639"/>
    <lineage>
        <taxon>Eukaryota</taxon>
        <taxon>Metazoa</taxon>
        <taxon>Ecdysozoa</taxon>
        <taxon>Arthropoda</taxon>
        <taxon>Chelicerata</taxon>
        <taxon>Arachnida</taxon>
        <taxon>Acari</taxon>
        <taxon>Parasitiformes</taxon>
        <taxon>Ixodida</taxon>
        <taxon>Ixodoidea</taxon>
        <taxon>Ixodidae</taxon>
        <taxon>Rhipicephalinae</taxon>
        <taxon>Dermacentor</taxon>
    </lineage>
</organism>
<sequence>MRIAVVGAGCCGITAVKACLEEGLDVVCFEKASDCGGLWWYREETPESGTGTVMRFTVANTSKEMSCYSDFPPDKDAAVFMPHWQTLEYIRSYADHFGVTPKIRFNHDVLRLDRDGTLRIRDSKTGREWEDVFDGVLVCTGHHGSPSVPDIPGRELYRGRVMHSREYKYADDSFRDKTVVVVGFANSAMDVAVNLSTVARQVFVSTRRINWVLPCHYKSVPMDVYAYNQARLWLFSWFPLSWYSGFVERVANDTWDHKALGVQPNHDILSQGLVINQYIDGKLLDGTVKIRGPPQRFTENGLVMNYVEEDVDAVIFATGFTTGLPFQTDALSRDGERLLLYKMMIPPGNPNVAFLGFIDGNANLLQAFEMQARYMARVFSGKLKLPSREAMEADVAATQQKIKSFFVPTPRHSLMIDKIAYVEELAKIIGVKPNYFKLLLTDPKVYYALMTSPVLNYQYRLEGPHSWKGARDAILGFQDRLQAPLQRRKNDEKGLPSSASCVTVGKLSTLLVAVGISAYLLSGSANRRTKAAQITHEDASTRSPVADATIVTDGGAESKRLLITPVPRSRVTQRHVYDGKTKEPGPASLDQIDGRKSLRVFRAASLLQSKARKLVPRRCGRAVGSKTKGGEQSGPRVADAPGLRPHFPSPRRLLTRRHPCADPADKPRQRQAVARTFRRGAYFSTRAEETKIEREEEACDELGGGQRSRRLSQLRAAASPTLR</sequence>
<name>A0ACB8DI62_DERSI</name>
<comment type="caution">
    <text evidence="1">The sequence shown here is derived from an EMBL/GenBank/DDBJ whole genome shotgun (WGS) entry which is preliminary data.</text>
</comment>
<dbReference type="Proteomes" id="UP000821865">
    <property type="component" value="Chromosome 11"/>
</dbReference>
<evidence type="ECO:0000313" key="1">
    <source>
        <dbReference type="EMBL" id="KAH7970402.1"/>
    </source>
</evidence>